<evidence type="ECO:0008006" key="3">
    <source>
        <dbReference type="Google" id="ProtNLM"/>
    </source>
</evidence>
<sequence>MKVVTLPVLSVAVSGGRVYALLKESDGRLSLASFNRELEVEDKLAALKGSRGFVLDAWRDSLLFSVDNKLYALRGGEVKSVLRAHLPVNIFWHATRANGHVYVQEYGESPTGIFELDRDYESSRLLITNRDLDKGSKHFHSVVYDPFRGWLVATLGDGNLLRVAVSANGGENWRPLYRGPWQFVPIVPLKDTIVFGMDSGIARGGVGIYYPSKKRWRFIFLKWINERVKLAQMSDLKLLSNGLWVAALGTPQAIVVSKDLKTWYPLYVEGFDEHFNHYMQVSVGEDFIACSTGRSLLVFRKDEVYNALNKSEPAMA</sequence>
<dbReference type="Proteomes" id="UP000053352">
    <property type="component" value="Unassembled WGS sequence"/>
</dbReference>
<dbReference type="AlphaFoldDB" id="A0A0V8RRM0"/>
<comment type="caution">
    <text evidence="1">The sequence shown here is derived from an EMBL/GenBank/DDBJ whole genome shotgun (WGS) entry which is preliminary data.</text>
</comment>
<reference evidence="1 2" key="1">
    <citation type="submission" date="2015-11" db="EMBL/GenBank/DDBJ databases">
        <title>Genome sequence of Pyrodictium occultum PL-19, a marine hyperthermophilic archaeon isolated from Volcano, Italy.</title>
        <authorList>
            <person name="Utturkar S."/>
            <person name="Huber H."/>
            <person name="Leptihn S."/>
            <person name="Brown S."/>
            <person name="Stetter K.O."/>
            <person name="Podar M."/>
        </authorList>
    </citation>
    <scope>NUCLEOTIDE SEQUENCE [LARGE SCALE GENOMIC DNA]</scope>
    <source>
        <strain evidence="1 2">PL-19</strain>
    </source>
</reference>
<proteinExistence type="predicted"/>
<dbReference type="OrthoDB" id="387611at2157"/>
<gene>
    <name evidence="1" type="ORF">CF15_08285</name>
</gene>
<name>A0A0V8RRM0_PYROC</name>
<dbReference type="EMBL" id="LNTB01000002">
    <property type="protein sequence ID" value="KSW10768.1"/>
    <property type="molecule type" value="Genomic_DNA"/>
</dbReference>
<organism evidence="1 2">
    <name type="scientific">Pyrodictium occultum</name>
    <dbReference type="NCBI Taxonomy" id="2309"/>
    <lineage>
        <taxon>Archaea</taxon>
        <taxon>Thermoproteota</taxon>
        <taxon>Thermoprotei</taxon>
        <taxon>Desulfurococcales</taxon>
        <taxon>Pyrodictiaceae</taxon>
        <taxon>Pyrodictium</taxon>
    </lineage>
</organism>
<keyword evidence="2" id="KW-1185">Reference proteome</keyword>
<evidence type="ECO:0000313" key="2">
    <source>
        <dbReference type="Proteomes" id="UP000053352"/>
    </source>
</evidence>
<dbReference type="SUPFAM" id="SSF110296">
    <property type="entry name" value="Oligoxyloglucan reducing end-specific cellobiohydrolase"/>
    <property type="match status" value="1"/>
</dbReference>
<accession>A0A0V8RRM0</accession>
<dbReference type="RefSeq" id="WP_058371534.1">
    <property type="nucleotide sequence ID" value="NZ_LNTB01000002.1"/>
</dbReference>
<evidence type="ECO:0000313" key="1">
    <source>
        <dbReference type="EMBL" id="KSW10768.1"/>
    </source>
</evidence>
<protein>
    <recommendedName>
        <fullName evidence="3">Glycosyl hydrolase</fullName>
    </recommendedName>
</protein>